<dbReference type="PANTHER" id="PTHR30204:SF58">
    <property type="entry name" value="HTH-TYPE TRANSCRIPTIONAL REGULATOR YFMP"/>
    <property type="match status" value="1"/>
</dbReference>
<accession>A0A931DL24</accession>
<dbReference type="PANTHER" id="PTHR30204">
    <property type="entry name" value="REDOX-CYCLING DRUG-SENSING TRANSCRIPTIONAL ACTIVATOR SOXR"/>
    <property type="match status" value="1"/>
</dbReference>
<dbReference type="Gene3D" id="1.10.1660.10">
    <property type="match status" value="1"/>
</dbReference>
<dbReference type="GO" id="GO:0003700">
    <property type="term" value="F:DNA-binding transcription factor activity"/>
    <property type="evidence" value="ECO:0007669"/>
    <property type="project" value="InterPro"/>
</dbReference>
<dbReference type="PROSITE" id="PS00552">
    <property type="entry name" value="HTH_MERR_1"/>
    <property type="match status" value="1"/>
</dbReference>
<dbReference type="SMART" id="SM00422">
    <property type="entry name" value="HTH_MERR"/>
    <property type="match status" value="1"/>
</dbReference>
<gene>
    <name evidence="4" type="ORF">IW256_004651</name>
</gene>
<evidence type="ECO:0000256" key="2">
    <source>
        <dbReference type="SAM" id="Coils"/>
    </source>
</evidence>
<keyword evidence="5" id="KW-1185">Reference proteome</keyword>
<name>A0A931DL24_9ACTN</name>
<evidence type="ECO:0000313" key="5">
    <source>
        <dbReference type="Proteomes" id="UP000614047"/>
    </source>
</evidence>
<dbReference type="GO" id="GO:0003677">
    <property type="term" value="F:DNA binding"/>
    <property type="evidence" value="ECO:0007669"/>
    <property type="project" value="UniProtKB-KW"/>
</dbReference>
<dbReference type="InterPro" id="IPR009061">
    <property type="entry name" value="DNA-bd_dom_put_sf"/>
</dbReference>
<dbReference type="Pfam" id="PF13411">
    <property type="entry name" value="MerR_1"/>
    <property type="match status" value="1"/>
</dbReference>
<feature type="domain" description="HTH merR-type" evidence="3">
    <location>
        <begin position="10"/>
        <end position="79"/>
    </location>
</feature>
<dbReference type="InterPro" id="IPR000551">
    <property type="entry name" value="MerR-type_HTH_dom"/>
</dbReference>
<dbReference type="CDD" id="cd04766">
    <property type="entry name" value="HTH_HspR"/>
    <property type="match status" value="1"/>
</dbReference>
<dbReference type="EMBL" id="JADOUA010000001">
    <property type="protein sequence ID" value="MBG6090538.1"/>
    <property type="molecule type" value="Genomic_DNA"/>
</dbReference>
<evidence type="ECO:0000259" key="3">
    <source>
        <dbReference type="PROSITE" id="PS50937"/>
    </source>
</evidence>
<dbReference type="AlphaFoldDB" id="A0A931DL24"/>
<dbReference type="NCBIfam" id="NF047375">
    <property type="entry name" value="HeatShock_HspR"/>
    <property type="match status" value="1"/>
</dbReference>
<comment type="caution">
    <text evidence="4">The sequence shown here is derived from an EMBL/GenBank/DDBJ whole genome shotgun (WGS) entry which is preliminary data.</text>
</comment>
<evidence type="ECO:0000256" key="1">
    <source>
        <dbReference type="ARBA" id="ARBA00023125"/>
    </source>
</evidence>
<evidence type="ECO:0000313" key="4">
    <source>
        <dbReference type="EMBL" id="MBG6090538.1"/>
    </source>
</evidence>
<proteinExistence type="predicted"/>
<dbReference type="SUPFAM" id="SSF46955">
    <property type="entry name" value="Putative DNA-binding domain"/>
    <property type="match status" value="1"/>
</dbReference>
<keyword evidence="2" id="KW-0175">Coiled coil</keyword>
<sequence>MDPFSEDAPVYVISVAAELSGLHPQTLRTYDRMGLVSPGRTAGRSRRYSLRDITMLREIHRLTQQEGVNLAGIKQIFYLQRESESLRAEVARLRSMIDQLRNELESTRAVAARLARLRGAPEPAGGQDLVPVRHTEMVLLRPPAIE</sequence>
<keyword evidence="1" id="KW-0238">DNA-binding</keyword>
<dbReference type="Proteomes" id="UP000614047">
    <property type="component" value="Unassembled WGS sequence"/>
</dbReference>
<dbReference type="RefSeq" id="WP_307829013.1">
    <property type="nucleotide sequence ID" value="NZ_BAABES010000016.1"/>
</dbReference>
<protein>
    <submittedName>
        <fullName evidence="4">MerR family transcriptional regulator/heat shock protein HspR</fullName>
    </submittedName>
</protein>
<dbReference type="PROSITE" id="PS50937">
    <property type="entry name" value="HTH_MERR_2"/>
    <property type="match status" value="1"/>
</dbReference>
<feature type="coiled-coil region" evidence="2">
    <location>
        <begin position="83"/>
        <end position="117"/>
    </location>
</feature>
<dbReference type="InterPro" id="IPR047057">
    <property type="entry name" value="MerR_fam"/>
</dbReference>
<organism evidence="4 5">
    <name type="scientific">Actinomadura viridis</name>
    <dbReference type="NCBI Taxonomy" id="58110"/>
    <lineage>
        <taxon>Bacteria</taxon>
        <taxon>Bacillati</taxon>
        <taxon>Actinomycetota</taxon>
        <taxon>Actinomycetes</taxon>
        <taxon>Streptosporangiales</taxon>
        <taxon>Thermomonosporaceae</taxon>
        <taxon>Actinomadura</taxon>
    </lineage>
</organism>
<reference evidence="4" key="1">
    <citation type="submission" date="2020-11" db="EMBL/GenBank/DDBJ databases">
        <title>Sequencing the genomes of 1000 actinobacteria strains.</title>
        <authorList>
            <person name="Klenk H.-P."/>
        </authorList>
    </citation>
    <scope>NUCLEOTIDE SEQUENCE</scope>
    <source>
        <strain evidence="4">DSM 43175</strain>
    </source>
</reference>